<sequence length="127" mass="13593">MTKPVKLSPIILGPLRTDLLKAGGIVLADGDVGFSIRAQKHAMARHAADYADCLVNLPEAVATPTHVGQSPHHPEGFELVRDTGGIIVLVAVLLIPNADGLYAATSTYTLKRDTLERRIRKGHLIIA</sequence>
<accession>A0A6M7T989</accession>
<evidence type="ECO:0000313" key="1">
    <source>
        <dbReference type="EMBL" id="RJT34529.1"/>
    </source>
</evidence>
<proteinExistence type="predicted"/>
<dbReference type="AlphaFoldDB" id="A0A6M7T989"/>
<keyword evidence="2" id="KW-1185">Reference proteome</keyword>
<dbReference type="EMBL" id="QZXA01000004">
    <property type="protein sequence ID" value="RJT34529.1"/>
    <property type="molecule type" value="Genomic_DNA"/>
</dbReference>
<gene>
    <name evidence="1" type="ORF">D3242_11975</name>
</gene>
<reference evidence="1 2" key="1">
    <citation type="submission" date="2018-09" db="EMBL/GenBank/DDBJ databases">
        <title>Mesorhizobium carmichaelinearum sp. nov. isolated from Carmichaelinea spp. root nodules in New Zealand.</title>
        <authorList>
            <person name="De Meyer S.E."/>
        </authorList>
    </citation>
    <scope>NUCLEOTIDE SEQUENCE [LARGE SCALE GENOMIC DNA]</scope>
    <source>
        <strain evidence="1 2">LMG 28313</strain>
    </source>
</reference>
<name>A0A6M7T989_9HYPH</name>
<organism evidence="1 2">
    <name type="scientific">Mesorhizobium jarvisii</name>
    <dbReference type="NCBI Taxonomy" id="1777867"/>
    <lineage>
        <taxon>Bacteria</taxon>
        <taxon>Pseudomonadati</taxon>
        <taxon>Pseudomonadota</taxon>
        <taxon>Alphaproteobacteria</taxon>
        <taxon>Hyphomicrobiales</taxon>
        <taxon>Phyllobacteriaceae</taxon>
        <taxon>Mesorhizobium</taxon>
    </lineage>
</organism>
<evidence type="ECO:0000313" key="2">
    <source>
        <dbReference type="Proteomes" id="UP000275530"/>
    </source>
</evidence>
<comment type="caution">
    <text evidence="1">The sequence shown here is derived from an EMBL/GenBank/DDBJ whole genome shotgun (WGS) entry which is preliminary data.</text>
</comment>
<dbReference type="RefSeq" id="WP_081296117.1">
    <property type="nucleotide sequence ID" value="NZ_CP033507.1"/>
</dbReference>
<protein>
    <submittedName>
        <fullName evidence="1">Uncharacterized protein</fullName>
    </submittedName>
</protein>
<dbReference type="Proteomes" id="UP000275530">
    <property type="component" value="Unassembled WGS sequence"/>
</dbReference>